<dbReference type="InterPro" id="IPR008775">
    <property type="entry name" value="Phytyl_CoA_dOase-like"/>
</dbReference>
<dbReference type="PANTHER" id="PTHR21308">
    <property type="entry name" value="PHYTANOYL-COA ALPHA-HYDROXYLASE"/>
    <property type="match status" value="1"/>
</dbReference>
<dbReference type="GO" id="GO:0048244">
    <property type="term" value="F:phytanoyl-CoA dioxygenase activity"/>
    <property type="evidence" value="ECO:0007669"/>
    <property type="project" value="InterPro"/>
</dbReference>
<dbReference type="Pfam" id="PF05721">
    <property type="entry name" value="PhyH"/>
    <property type="match status" value="1"/>
</dbReference>
<dbReference type="RefSeq" id="XP_043136646.1">
    <property type="nucleotide sequence ID" value="XM_043278915.1"/>
</dbReference>
<evidence type="ECO:0000313" key="1">
    <source>
        <dbReference type="EMBL" id="BCR88124.1"/>
    </source>
</evidence>
<dbReference type="EMBL" id="AP024419">
    <property type="protein sequence ID" value="BCR88124.1"/>
    <property type="molecule type" value="Genomic_DNA"/>
</dbReference>
<dbReference type="KEGG" id="ache:ACHE_40688A"/>
<reference evidence="1" key="1">
    <citation type="submission" date="2021-01" db="EMBL/GenBank/DDBJ databases">
        <authorList>
            <consortium name="Aspergillus chevalieri M1 genome sequencing consortium"/>
            <person name="Kazuki M."/>
            <person name="Futagami T."/>
        </authorList>
    </citation>
    <scope>NUCLEOTIDE SEQUENCE</scope>
    <source>
        <strain evidence="1">M1</strain>
    </source>
</reference>
<gene>
    <name evidence="1" type="ORF">ACHE_40688A</name>
</gene>
<reference evidence="1" key="2">
    <citation type="submission" date="2021-02" db="EMBL/GenBank/DDBJ databases">
        <title>Aspergillus chevalieri M1 genome sequence.</title>
        <authorList>
            <person name="Kadooka C."/>
            <person name="Mori K."/>
            <person name="Futagami T."/>
        </authorList>
    </citation>
    <scope>NUCLEOTIDE SEQUENCE</scope>
    <source>
        <strain evidence="1">M1</strain>
    </source>
</reference>
<keyword evidence="2" id="KW-1185">Reference proteome</keyword>
<dbReference type="SUPFAM" id="SSF51197">
    <property type="entry name" value="Clavaminate synthase-like"/>
    <property type="match status" value="1"/>
</dbReference>
<dbReference type="AlphaFoldDB" id="A0A7R7VP19"/>
<dbReference type="PANTHER" id="PTHR21308:SF8">
    <property type="entry name" value="PHYTANOYL-COA DIOXYGENASE FAMILY PROTEIN (AFU_ORTHOLOGUE AFUA_2G09620)"/>
    <property type="match status" value="1"/>
</dbReference>
<organism evidence="1 2">
    <name type="scientific">Aspergillus chevalieri</name>
    <name type="common">Eurotium chevalieri</name>
    <dbReference type="NCBI Taxonomy" id="182096"/>
    <lineage>
        <taxon>Eukaryota</taxon>
        <taxon>Fungi</taxon>
        <taxon>Dikarya</taxon>
        <taxon>Ascomycota</taxon>
        <taxon>Pezizomycotina</taxon>
        <taxon>Eurotiomycetes</taxon>
        <taxon>Eurotiomycetidae</taxon>
        <taxon>Eurotiales</taxon>
        <taxon>Aspergillaceae</taxon>
        <taxon>Aspergillus</taxon>
        <taxon>Aspergillus subgen. Aspergillus</taxon>
    </lineage>
</organism>
<evidence type="ECO:0008006" key="3">
    <source>
        <dbReference type="Google" id="ProtNLM"/>
    </source>
</evidence>
<name>A0A7R7VP19_ASPCH</name>
<evidence type="ECO:0000313" key="2">
    <source>
        <dbReference type="Proteomes" id="UP000637239"/>
    </source>
</evidence>
<dbReference type="GO" id="GO:0001561">
    <property type="term" value="P:fatty acid alpha-oxidation"/>
    <property type="evidence" value="ECO:0007669"/>
    <property type="project" value="InterPro"/>
</dbReference>
<dbReference type="Gene3D" id="2.60.120.620">
    <property type="entry name" value="q2cbj1_9rhob like domain"/>
    <property type="match status" value="1"/>
</dbReference>
<dbReference type="GeneID" id="66982483"/>
<accession>A0A7R7VP19</accession>
<dbReference type="InterPro" id="IPR047128">
    <property type="entry name" value="PhyH"/>
</dbReference>
<sequence>MQTSPSEYQKATPDKQVRYPQYISLQMLPSFLLEFFSIHGYRFPNKSEFNLLSPKIYIYIFLSTPSHPLQQTEPNKMATTNGTNGATKSIRLFNAESAKLSDFQQFCSRTTNPAEYPLASSITHNIPIYEISKFDPANASTTSALQDEWYDILATGPGVFVLKGMYDPSKYEQTLTATNESFERIIARERNDPTKPKGDHFAASGKNDRVWNSFGKHALDDPDSFLHYYANPWLSVVSEAWLGPGYRVTAQCNIVKPGGKAQDSHRDYHLGFQDLDACAKFPRGLHLASQFLTLQGAVAHSEMPVESGPTRFLPFSQTYEIGYLAWRREEFREFFQGKYVALPLALGDGVFFNPGLFHAAGANVLPAETGFHRKANLLQISSAFGKPMETVETVPVVQACWEGLNRRFKEAGRVDEELGLLVRAIAEAYPFPTNLDKRPPAPSGMAPESEQDIVIRGLEGGWSGEQVVKELLEMQEDSK</sequence>
<dbReference type="Proteomes" id="UP000637239">
    <property type="component" value="Chromosome 4"/>
</dbReference>
<protein>
    <recommendedName>
        <fullName evidence="3">Phytanoyl-CoA dioxygenase family protein</fullName>
    </recommendedName>
</protein>
<proteinExistence type="predicted"/>